<dbReference type="STRING" id="1610489.SAMN06295981_0975"/>
<feature type="chain" id="PRO_5039620092" description="Secreted protein" evidence="1">
    <location>
        <begin position="23"/>
        <end position="146"/>
    </location>
</feature>
<reference evidence="3" key="1">
    <citation type="submission" date="2017-04" db="EMBL/GenBank/DDBJ databases">
        <authorList>
            <person name="Varghese N."/>
            <person name="Submissions S."/>
        </authorList>
    </citation>
    <scope>NUCLEOTIDE SEQUENCE [LARGE SCALE GENOMIC DNA]</scope>
    <source>
        <strain evidence="3">VDS</strain>
    </source>
</reference>
<dbReference type="AlphaFoldDB" id="A0A1X7IU24"/>
<dbReference type="Proteomes" id="UP000193309">
    <property type="component" value="Unassembled WGS sequence"/>
</dbReference>
<accession>A0A1X7IU24</accession>
<protein>
    <recommendedName>
        <fullName evidence="4">Secreted protein</fullName>
    </recommendedName>
</protein>
<keyword evidence="1" id="KW-0732">Signal</keyword>
<evidence type="ECO:0008006" key="4">
    <source>
        <dbReference type="Google" id="ProtNLM"/>
    </source>
</evidence>
<evidence type="ECO:0000313" key="3">
    <source>
        <dbReference type="Proteomes" id="UP000193309"/>
    </source>
</evidence>
<sequence>MHMNLVLRRGAVLLAASALLVACGSDSDTDSAATPETTVETVVETTVETSTAMVAPEPGTADCEPSAFAAGEFDDPAVLFCDGTWAFAGQNQTDWRMVFQATHGNWVAYQPHGETQTGMAQPCYDEETLRTDGAPDELIGQVPLCG</sequence>
<organism evidence="2 3">
    <name type="scientific">Corynebacterium pollutisoli</name>
    <dbReference type="NCBI Taxonomy" id="1610489"/>
    <lineage>
        <taxon>Bacteria</taxon>
        <taxon>Bacillati</taxon>
        <taxon>Actinomycetota</taxon>
        <taxon>Actinomycetes</taxon>
        <taxon>Mycobacteriales</taxon>
        <taxon>Corynebacteriaceae</taxon>
        <taxon>Corynebacterium</taxon>
    </lineage>
</organism>
<proteinExistence type="predicted"/>
<feature type="signal peptide" evidence="1">
    <location>
        <begin position="1"/>
        <end position="22"/>
    </location>
</feature>
<name>A0A1X7IU24_9CORY</name>
<evidence type="ECO:0000256" key="1">
    <source>
        <dbReference type="SAM" id="SignalP"/>
    </source>
</evidence>
<gene>
    <name evidence="2" type="ORF">SAMN06295981_0975</name>
</gene>
<evidence type="ECO:0000313" key="2">
    <source>
        <dbReference type="EMBL" id="SMG18675.1"/>
    </source>
</evidence>
<keyword evidence="3" id="KW-1185">Reference proteome</keyword>
<dbReference type="EMBL" id="FXAR01000002">
    <property type="protein sequence ID" value="SMG18675.1"/>
    <property type="molecule type" value="Genomic_DNA"/>
</dbReference>